<feature type="region of interest" description="Disordered" evidence="1">
    <location>
        <begin position="1"/>
        <end position="23"/>
    </location>
</feature>
<organism evidence="2 3">
    <name type="scientific">Astyanax mexicanus</name>
    <name type="common">Blind cave fish</name>
    <name type="synonym">Astyanax fasciatus mexicanus</name>
    <dbReference type="NCBI Taxonomy" id="7994"/>
    <lineage>
        <taxon>Eukaryota</taxon>
        <taxon>Metazoa</taxon>
        <taxon>Chordata</taxon>
        <taxon>Craniata</taxon>
        <taxon>Vertebrata</taxon>
        <taxon>Euteleostomi</taxon>
        <taxon>Actinopterygii</taxon>
        <taxon>Neopterygii</taxon>
        <taxon>Teleostei</taxon>
        <taxon>Ostariophysi</taxon>
        <taxon>Characiformes</taxon>
        <taxon>Characoidei</taxon>
        <taxon>Acestrorhamphidae</taxon>
        <taxon>Acestrorhamphinae</taxon>
        <taxon>Astyanax</taxon>
    </lineage>
</organism>
<proteinExistence type="predicted"/>
<dbReference type="Ensembl" id="ENSAMXT00005009464.1">
    <property type="protein sequence ID" value="ENSAMXP00005008453.1"/>
    <property type="gene ID" value="ENSAMXG00005004920.1"/>
</dbReference>
<reference evidence="2" key="1">
    <citation type="submission" date="2025-08" db="UniProtKB">
        <authorList>
            <consortium name="Ensembl"/>
        </authorList>
    </citation>
    <scope>IDENTIFICATION</scope>
</reference>
<dbReference type="Pfam" id="PF15219">
    <property type="entry name" value="TEX12"/>
    <property type="match status" value="1"/>
</dbReference>
<dbReference type="PANTHER" id="PTHR37349:SF1">
    <property type="entry name" value="TESTIS-EXPRESSED PROTEIN 12"/>
    <property type="match status" value="1"/>
</dbReference>
<evidence type="ECO:0000256" key="1">
    <source>
        <dbReference type="SAM" id="MobiDB-lite"/>
    </source>
</evidence>
<evidence type="ECO:0000313" key="2">
    <source>
        <dbReference type="Ensembl" id="ENSAMXP00005008453.1"/>
    </source>
</evidence>
<name>A0A8B9H8G2_ASTMX</name>
<sequence length="132" mass="14602">MDKRQKMTGKGSPMTHKGTEIKGSKLKMTDVDLALAYSDNSPVKKTKLQSTKSSVVDVTNGFETAWAEAVEEINGLFSKFSEVLRERAAMDAAQVEQLESVLSEALCLESQLKEKKEHLRRSLAIISDKLQG</sequence>
<dbReference type="AlphaFoldDB" id="A0A8B9H8G2"/>
<dbReference type="Proteomes" id="UP000694621">
    <property type="component" value="Unplaced"/>
</dbReference>
<dbReference type="InterPro" id="IPR029193">
    <property type="entry name" value="TEX12"/>
</dbReference>
<accession>A0A8B9H8G2</accession>
<protein>
    <submittedName>
        <fullName evidence="2">Si:dkey-40g16.5</fullName>
    </submittedName>
</protein>
<dbReference type="PANTHER" id="PTHR37349">
    <property type="entry name" value="TESTIS-EXPRESSED PROTEIN 12"/>
    <property type="match status" value="1"/>
</dbReference>
<evidence type="ECO:0000313" key="3">
    <source>
        <dbReference type="Proteomes" id="UP000694621"/>
    </source>
</evidence>